<organism evidence="1 2">
    <name type="scientific">Paenibacillus tyrfis</name>
    <dbReference type="NCBI Taxonomy" id="1501230"/>
    <lineage>
        <taxon>Bacteria</taxon>
        <taxon>Bacillati</taxon>
        <taxon>Bacillota</taxon>
        <taxon>Bacilli</taxon>
        <taxon>Bacillales</taxon>
        <taxon>Paenibacillaceae</taxon>
        <taxon>Paenibacillus</taxon>
    </lineage>
</organism>
<dbReference type="EMBL" id="JNVM01000014">
    <property type="protein sequence ID" value="KEQ24805.1"/>
    <property type="molecule type" value="Genomic_DNA"/>
</dbReference>
<evidence type="ECO:0000313" key="2">
    <source>
        <dbReference type="Proteomes" id="UP000028123"/>
    </source>
</evidence>
<dbReference type="Proteomes" id="UP000028123">
    <property type="component" value="Unassembled WGS sequence"/>
</dbReference>
<gene>
    <name evidence="1" type="ORF">ET33_06950</name>
</gene>
<accession>A0A081P282</accession>
<dbReference type="AlphaFoldDB" id="A0A081P282"/>
<dbReference type="RefSeq" id="WP_036684563.1">
    <property type="nucleotide sequence ID" value="NZ_JNVM01000014.1"/>
</dbReference>
<keyword evidence="2" id="KW-1185">Reference proteome</keyword>
<name>A0A081P282_9BACL</name>
<comment type="caution">
    <text evidence="1">The sequence shown here is derived from an EMBL/GenBank/DDBJ whole genome shotgun (WGS) entry which is preliminary data.</text>
</comment>
<protein>
    <submittedName>
        <fullName evidence="1">Uncharacterized protein</fullName>
    </submittedName>
</protein>
<evidence type="ECO:0000313" key="1">
    <source>
        <dbReference type="EMBL" id="KEQ24805.1"/>
    </source>
</evidence>
<reference evidence="1 2" key="1">
    <citation type="submission" date="2014-06" db="EMBL/GenBank/DDBJ databases">
        <title>Draft genome sequence of Paenibacillus sp. MSt1.</title>
        <authorList>
            <person name="Aw Y.K."/>
            <person name="Ong K.S."/>
            <person name="Gan H.M."/>
            <person name="Lee S.M."/>
        </authorList>
    </citation>
    <scope>NUCLEOTIDE SEQUENCE [LARGE SCALE GENOMIC DNA]</scope>
    <source>
        <strain evidence="1 2">MSt1</strain>
    </source>
</reference>
<sequence length="72" mass="7964">MQATMLFFSVTPPAWFASAVTAVAAAGAWMLINTDKGAGTYIDFYGWNHWYNSPSSYFPLLLTLGGDFEFVE</sequence>
<proteinExistence type="predicted"/>